<evidence type="ECO:0000256" key="6">
    <source>
        <dbReference type="ARBA" id="ARBA00022840"/>
    </source>
</evidence>
<keyword evidence="10" id="KW-0139">CF(1)</keyword>
<proteinExistence type="inferred from homology"/>
<dbReference type="AlphaFoldDB" id="A0A644YFA6"/>
<organism evidence="14">
    <name type="scientific">bioreactor metagenome</name>
    <dbReference type="NCBI Taxonomy" id="1076179"/>
    <lineage>
        <taxon>unclassified sequences</taxon>
        <taxon>metagenomes</taxon>
        <taxon>ecological metagenomes</taxon>
    </lineage>
</organism>
<dbReference type="GO" id="GO:0005524">
    <property type="term" value="F:ATP binding"/>
    <property type="evidence" value="ECO:0007669"/>
    <property type="project" value="UniProtKB-KW"/>
</dbReference>
<evidence type="ECO:0000256" key="3">
    <source>
        <dbReference type="ARBA" id="ARBA00022448"/>
    </source>
</evidence>
<dbReference type="EMBL" id="VSSQ01004344">
    <property type="protein sequence ID" value="MPM24794.1"/>
    <property type="molecule type" value="Genomic_DNA"/>
</dbReference>
<sequence>MALKGELYIAGPFGKEQIDSIKAHFTELLGEEVEFDVRRNENLVGGFLAMINGKVYDASVAFRMKEAQHSLVSNSEGIPGAEFVSEDVKLMGAPADRTAREIGSVLKKRLSAYANKNAVYEYGTVTSVGDGVVRIEGLSHTRYGEQISFDRDVFGMTMDLELDGVGAVLLNGQDEVHVGERVLGTGKVVEVPVGPELLGRVINPIGMPLDGKPLNPSAYRPLESPAPRIIDRQAVNEPLMTGLLAVDSIIPIGRGQRELIIGDRQTGKTTIAVDTIINQRGNGVLCVYVAIGQKLSTIAQIYETLTSTGAMDYSVIVAANASDCAAMQYLAPYAGCSIAEHFMYAGKDVLIVYDDLSKHAVAYRAMSLLLHRPPGREAYPGDVFYLHSRLLERSGHLNDQLGGGSLTALPIVETMASDISAYIPTNVISITDGQIYLEPELFHSGIRPAVNVGLSVSRVGSAAQKKAMRKVAKTLRLTLAQFRELQVFAQFGSDIDSVTKGILERGDRLSETLKQNQHEPLAMSEQVLLLYTVMNGYCKDIPSDAVRAFQKGLLQYAHRNNFELLNALEETGDLTDDMIKDMISCIETYKLLCKG</sequence>
<evidence type="ECO:0000256" key="8">
    <source>
        <dbReference type="ARBA" id="ARBA00023065"/>
    </source>
</evidence>
<dbReference type="GO" id="GO:0045259">
    <property type="term" value="C:proton-transporting ATP synthase complex"/>
    <property type="evidence" value="ECO:0007669"/>
    <property type="project" value="UniProtKB-KW"/>
</dbReference>
<evidence type="ECO:0000259" key="13">
    <source>
        <dbReference type="Pfam" id="PF00306"/>
    </source>
</evidence>
<dbReference type="GO" id="GO:0043531">
    <property type="term" value="F:ADP binding"/>
    <property type="evidence" value="ECO:0007669"/>
    <property type="project" value="TreeGrafter"/>
</dbReference>
<evidence type="ECO:0000313" key="14">
    <source>
        <dbReference type="EMBL" id="MPM24794.1"/>
    </source>
</evidence>
<protein>
    <submittedName>
        <fullName evidence="14">ATP synthase subunit alpha</fullName>
    </submittedName>
</protein>
<dbReference type="CDD" id="cd18116">
    <property type="entry name" value="ATP-synt_F1_alpha_N"/>
    <property type="match status" value="1"/>
</dbReference>
<keyword evidence="5" id="KW-0375">Hydrogen ion transport</keyword>
<feature type="domain" description="ATPase F1/V1/A1 complex alpha/beta subunit nucleotide-binding" evidence="12">
    <location>
        <begin position="242"/>
        <end position="457"/>
    </location>
</feature>
<evidence type="ECO:0000256" key="11">
    <source>
        <dbReference type="ARBA" id="ARBA00023310"/>
    </source>
</evidence>
<evidence type="ECO:0000256" key="4">
    <source>
        <dbReference type="ARBA" id="ARBA00022741"/>
    </source>
</evidence>
<evidence type="ECO:0000256" key="2">
    <source>
        <dbReference type="ARBA" id="ARBA00008936"/>
    </source>
</evidence>
<keyword evidence="4" id="KW-0547">Nucleotide-binding</keyword>
<dbReference type="GO" id="GO:0046933">
    <property type="term" value="F:proton-transporting ATP synthase activity, rotational mechanism"/>
    <property type="evidence" value="ECO:0007669"/>
    <property type="project" value="InterPro"/>
</dbReference>
<evidence type="ECO:0000256" key="5">
    <source>
        <dbReference type="ARBA" id="ARBA00022781"/>
    </source>
</evidence>
<dbReference type="Gene3D" id="1.20.150.20">
    <property type="entry name" value="ATP synthase alpha/beta chain, C-terminal domain"/>
    <property type="match status" value="1"/>
</dbReference>
<keyword evidence="3" id="KW-0813">Transport</keyword>
<keyword evidence="8" id="KW-0406">Ion transport</keyword>
<keyword evidence="11" id="KW-0066">ATP synthesis</keyword>
<dbReference type="InterPro" id="IPR038376">
    <property type="entry name" value="ATP_synth_asu_C_sf"/>
</dbReference>
<dbReference type="InterPro" id="IPR000711">
    <property type="entry name" value="ATPase_OSCP/dsu"/>
</dbReference>
<dbReference type="Pfam" id="PF00006">
    <property type="entry name" value="ATP-synt_ab"/>
    <property type="match status" value="1"/>
</dbReference>
<dbReference type="SUPFAM" id="SSF47917">
    <property type="entry name" value="C-terminal domain of alpha and beta subunits of F1 ATP synthase"/>
    <property type="match status" value="1"/>
</dbReference>
<evidence type="ECO:0000259" key="12">
    <source>
        <dbReference type="Pfam" id="PF00006"/>
    </source>
</evidence>
<evidence type="ECO:0000256" key="9">
    <source>
        <dbReference type="ARBA" id="ARBA00023136"/>
    </source>
</evidence>
<dbReference type="PANTHER" id="PTHR48082">
    <property type="entry name" value="ATP SYNTHASE SUBUNIT ALPHA, MITOCHONDRIAL"/>
    <property type="match status" value="1"/>
</dbReference>
<name>A0A644YFA6_9ZZZZ</name>
<gene>
    <name evidence="14" type="primary">atpA_26</name>
    <name evidence="14" type="ORF">SDC9_71279</name>
</gene>
<dbReference type="PANTHER" id="PTHR48082:SF2">
    <property type="entry name" value="ATP SYNTHASE SUBUNIT ALPHA, MITOCHONDRIAL"/>
    <property type="match status" value="1"/>
</dbReference>
<dbReference type="InterPro" id="IPR000793">
    <property type="entry name" value="ATP_synth_asu_C"/>
</dbReference>
<dbReference type="InterPro" id="IPR027417">
    <property type="entry name" value="P-loop_NTPase"/>
</dbReference>
<dbReference type="NCBIfam" id="TIGR00962">
    <property type="entry name" value="atpA"/>
    <property type="match status" value="1"/>
</dbReference>
<keyword evidence="9" id="KW-0472">Membrane</keyword>
<comment type="similarity">
    <text evidence="2">Belongs to the ATPase alpha/beta chains family.</text>
</comment>
<dbReference type="HAMAP" id="MF_01346">
    <property type="entry name" value="ATP_synth_alpha_bact"/>
    <property type="match status" value="1"/>
</dbReference>
<evidence type="ECO:0000256" key="10">
    <source>
        <dbReference type="ARBA" id="ARBA00023196"/>
    </source>
</evidence>
<accession>A0A644YFA6</accession>
<dbReference type="Gene3D" id="3.40.50.300">
    <property type="entry name" value="P-loop containing nucleotide triphosphate hydrolases"/>
    <property type="match status" value="1"/>
</dbReference>
<dbReference type="InterPro" id="IPR023366">
    <property type="entry name" value="ATP_synth_asu-like_sf"/>
</dbReference>
<dbReference type="InterPro" id="IPR020003">
    <property type="entry name" value="ATPase_a/bsu_AS"/>
</dbReference>
<evidence type="ECO:0000256" key="7">
    <source>
        <dbReference type="ARBA" id="ARBA00022967"/>
    </source>
</evidence>
<dbReference type="InterPro" id="IPR036121">
    <property type="entry name" value="ATPase_F1/V1/A1_a/bsu_N_sf"/>
</dbReference>
<dbReference type="Pfam" id="PF00306">
    <property type="entry name" value="ATP-synt_ab_C"/>
    <property type="match status" value="1"/>
</dbReference>
<evidence type="ECO:0000256" key="1">
    <source>
        <dbReference type="ARBA" id="ARBA00004370"/>
    </source>
</evidence>
<dbReference type="Pfam" id="PF00213">
    <property type="entry name" value="OSCP"/>
    <property type="match status" value="1"/>
</dbReference>
<dbReference type="FunFam" id="3.40.50.300:FF:000002">
    <property type="entry name" value="ATP synthase subunit alpha"/>
    <property type="match status" value="1"/>
</dbReference>
<dbReference type="SUPFAM" id="SSF52540">
    <property type="entry name" value="P-loop containing nucleoside triphosphate hydrolases"/>
    <property type="match status" value="1"/>
</dbReference>
<dbReference type="FunFam" id="1.20.150.20:FF:000001">
    <property type="entry name" value="ATP synthase subunit alpha"/>
    <property type="match status" value="1"/>
</dbReference>
<dbReference type="InterPro" id="IPR000194">
    <property type="entry name" value="ATPase_F1/V1/A1_a/bsu_nucl-bd"/>
</dbReference>
<dbReference type="NCBIfam" id="NF009884">
    <property type="entry name" value="PRK13343.1"/>
    <property type="match status" value="1"/>
</dbReference>
<dbReference type="PROSITE" id="PS00152">
    <property type="entry name" value="ATPASE_ALPHA_BETA"/>
    <property type="match status" value="1"/>
</dbReference>
<comment type="subcellular location">
    <subcellularLocation>
        <location evidence="1">Membrane</location>
    </subcellularLocation>
</comment>
<dbReference type="InterPro" id="IPR033732">
    <property type="entry name" value="ATP_synth_F1_a_nt-bd_dom"/>
</dbReference>
<reference evidence="14" key="1">
    <citation type="submission" date="2019-08" db="EMBL/GenBank/DDBJ databases">
        <authorList>
            <person name="Kucharzyk K."/>
            <person name="Murdoch R.W."/>
            <person name="Higgins S."/>
            <person name="Loffler F."/>
        </authorList>
    </citation>
    <scope>NUCLEOTIDE SEQUENCE</scope>
</reference>
<dbReference type="CDD" id="cd18113">
    <property type="entry name" value="ATP-synt_F1_alpha_C"/>
    <property type="match status" value="1"/>
</dbReference>
<comment type="caution">
    <text evidence="14">The sequence shown here is derived from an EMBL/GenBank/DDBJ whole genome shotgun (WGS) entry which is preliminary data.</text>
</comment>
<feature type="domain" description="ATP synthase alpha subunit C-terminal" evidence="13">
    <location>
        <begin position="464"/>
        <end position="587"/>
    </location>
</feature>
<keyword evidence="7" id="KW-1278">Translocase</keyword>
<keyword evidence="6" id="KW-0067">ATP-binding</keyword>
<dbReference type="CDD" id="cd01132">
    <property type="entry name" value="F1-ATPase_alpha_CD"/>
    <property type="match status" value="1"/>
</dbReference>
<dbReference type="Gene3D" id="2.40.30.20">
    <property type="match status" value="1"/>
</dbReference>
<dbReference type="InterPro" id="IPR005294">
    <property type="entry name" value="ATP_synth_F1_asu"/>
</dbReference>
<dbReference type="SUPFAM" id="SSF50615">
    <property type="entry name" value="N-terminal domain of alpha and beta subunits of F1 ATP synthase"/>
    <property type="match status" value="1"/>
</dbReference>